<keyword evidence="2" id="KW-1185">Reference proteome</keyword>
<proteinExistence type="predicted"/>
<dbReference type="EMBL" id="PVWQ01000003">
    <property type="protein sequence ID" value="RDW86411.1"/>
    <property type="molecule type" value="Genomic_DNA"/>
</dbReference>
<dbReference type="AlphaFoldDB" id="A0A3D8SJR2"/>
<dbReference type="GeneID" id="38113423"/>
<dbReference type="RefSeq" id="XP_026605935.1">
    <property type="nucleotide sequence ID" value="XM_026745069.1"/>
</dbReference>
<dbReference type="Proteomes" id="UP000256690">
    <property type="component" value="Unassembled WGS sequence"/>
</dbReference>
<protein>
    <submittedName>
        <fullName evidence="1">Uncharacterized protein</fullName>
    </submittedName>
</protein>
<evidence type="ECO:0000313" key="1">
    <source>
        <dbReference type="EMBL" id="RDW86411.1"/>
    </source>
</evidence>
<accession>A0A3D8SJR2</accession>
<evidence type="ECO:0000313" key="2">
    <source>
        <dbReference type="Proteomes" id="UP000256690"/>
    </source>
</evidence>
<name>A0A3D8SJR2_9EURO</name>
<organism evidence="1 2">
    <name type="scientific">Aspergillus mulundensis</name>
    <dbReference type="NCBI Taxonomy" id="1810919"/>
    <lineage>
        <taxon>Eukaryota</taxon>
        <taxon>Fungi</taxon>
        <taxon>Dikarya</taxon>
        <taxon>Ascomycota</taxon>
        <taxon>Pezizomycotina</taxon>
        <taxon>Eurotiomycetes</taxon>
        <taxon>Eurotiomycetidae</taxon>
        <taxon>Eurotiales</taxon>
        <taxon>Aspergillaceae</taxon>
        <taxon>Aspergillus</taxon>
        <taxon>Aspergillus subgen. Nidulantes</taxon>
    </lineage>
</organism>
<sequence>MRLSEELRLISRHVPGLDVLTGVRGSRHAPLPEDKHIRRGAVDLRLRLNIPQQALRCIEVDYPSTVRQLKIMTTSATLSAVSALLIGNAVAQITITIPPLPDRPSVPMPTIPSTISLPSLPSLPILTSFPRSACVPLPPIPTATVIPTLVATASTASSDSDTEPLLNDQFERTHPRQMVLVDL</sequence>
<reference evidence="1 2" key="1">
    <citation type="journal article" date="2018" name="IMA Fungus">
        <title>IMA Genome-F 9: Draft genome sequence of Annulohypoxylon stygium, Aspergillus mulundensis, Berkeleyomyces basicola (syn. Thielaviopsis basicola), Ceratocystis smalleyi, two Cercospora beticola strains, Coleophoma cylindrospora, Fusarium fracticaudum, Phialophora cf. hyalina, and Morchella septimelata.</title>
        <authorList>
            <person name="Wingfield B.D."/>
            <person name="Bills G.F."/>
            <person name="Dong Y."/>
            <person name="Huang W."/>
            <person name="Nel W.J."/>
            <person name="Swalarsk-Parry B.S."/>
            <person name="Vaghefi N."/>
            <person name="Wilken P.M."/>
            <person name="An Z."/>
            <person name="de Beer Z.W."/>
            <person name="De Vos L."/>
            <person name="Chen L."/>
            <person name="Duong T.A."/>
            <person name="Gao Y."/>
            <person name="Hammerbacher A."/>
            <person name="Kikkert J.R."/>
            <person name="Li Y."/>
            <person name="Li H."/>
            <person name="Li K."/>
            <person name="Li Q."/>
            <person name="Liu X."/>
            <person name="Ma X."/>
            <person name="Naidoo K."/>
            <person name="Pethybridge S.J."/>
            <person name="Sun J."/>
            <person name="Steenkamp E.T."/>
            <person name="van der Nest M.A."/>
            <person name="van Wyk S."/>
            <person name="Wingfield M.J."/>
            <person name="Xiong C."/>
            <person name="Yue Q."/>
            <person name="Zhang X."/>
        </authorList>
    </citation>
    <scope>NUCLEOTIDE SEQUENCE [LARGE SCALE GENOMIC DNA]</scope>
    <source>
        <strain evidence="1 2">DSM 5745</strain>
    </source>
</reference>
<comment type="caution">
    <text evidence="1">The sequence shown here is derived from an EMBL/GenBank/DDBJ whole genome shotgun (WGS) entry which is preliminary data.</text>
</comment>
<dbReference type="OrthoDB" id="10593554at2759"/>
<gene>
    <name evidence="1" type="ORF">DSM5745_03053</name>
</gene>